<dbReference type="Proteomes" id="UP000215828">
    <property type="component" value="Unassembled WGS sequence"/>
</dbReference>
<evidence type="ECO:0000259" key="5">
    <source>
        <dbReference type="Pfam" id="PF12588"/>
    </source>
</evidence>
<dbReference type="PANTHER" id="PTHR10067:SF9">
    <property type="entry name" value="PHOSPHATIDYLSERINE DECARBOXYLASE FAMILY PROTEIN (AFU_ORTHOLOGUE AFUA_7G01730)"/>
    <property type="match status" value="1"/>
</dbReference>
<dbReference type="AlphaFoldDB" id="A0A256LJ36"/>
<dbReference type="Proteomes" id="UP000216316">
    <property type="component" value="Unassembled WGS sequence"/>
</dbReference>
<keyword evidence="3" id="KW-0456">Lyase</keyword>
<feature type="domain" description="L-tryptophan decarboxylase PsiD-like" evidence="5">
    <location>
        <begin position="41"/>
        <end position="173"/>
    </location>
</feature>
<evidence type="ECO:0000256" key="4">
    <source>
        <dbReference type="ARBA" id="ARBA00023317"/>
    </source>
</evidence>
<reference evidence="7 8" key="1">
    <citation type="submission" date="2017-04" db="EMBL/GenBank/DDBJ databases">
        <authorList>
            <person name="Afonso C.L."/>
            <person name="Miller P.J."/>
            <person name="Scott M.A."/>
            <person name="Spackman E."/>
            <person name="Goraichik I."/>
            <person name="Dimitrov K.M."/>
            <person name="Suarez D.L."/>
            <person name="Swayne D.E."/>
        </authorList>
    </citation>
    <scope>NUCLEOTIDE SEQUENCE [LARGE SCALE GENOMIC DNA]</scope>
    <source>
        <strain evidence="7 8">609q</strain>
    </source>
</reference>
<dbReference type="Pfam" id="PF02666">
    <property type="entry name" value="PS_Dcarbxylase"/>
    <property type="match status" value="1"/>
</dbReference>
<dbReference type="GO" id="GO:0006646">
    <property type="term" value="P:phosphatidylethanolamine biosynthetic process"/>
    <property type="evidence" value="ECO:0007669"/>
    <property type="project" value="TreeGrafter"/>
</dbReference>
<organism evidence="7 8">
    <name type="scientific">Lactobacillus taiwanensis</name>
    <dbReference type="NCBI Taxonomy" id="508451"/>
    <lineage>
        <taxon>Bacteria</taxon>
        <taxon>Bacillati</taxon>
        <taxon>Bacillota</taxon>
        <taxon>Bacilli</taxon>
        <taxon>Lactobacillales</taxon>
        <taxon>Lactobacillaceae</taxon>
        <taxon>Lactobacillus</taxon>
    </lineage>
</organism>
<protein>
    <submittedName>
        <fullName evidence="7">Phosphatidylserine decarboxylase</fullName>
    </submittedName>
</protein>
<keyword evidence="9" id="KW-1185">Reference proteome</keyword>
<keyword evidence="2" id="KW-0865">Zymogen</keyword>
<evidence type="ECO:0000256" key="1">
    <source>
        <dbReference type="ARBA" id="ARBA00022793"/>
    </source>
</evidence>
<evidence type="ECO:0000313" key="7">
    <source>
        <dbReference type="EMBL" id="OYR93469.1"/>
    </source>
</evidence>
<evidence type="ECO:0000256" key="3">
    <source>
        <dbReference type="ARBA" id="ARBA00023239"/>
    </source>
</evidence>
<dbReference type="Pfam" id="PF12588">
    <property type="entry name" value="PSDC"/>
    <property type="match status" value="1"/>
</dbReference>
<evidence type="ECO:0000313" key="8">
    <source>
        <dbReference type="Proteomes" id="UP000215828"/>
    </source>
</evidence>
<evidence type="ECO:0000313" key="6">
    <source>
        <dbReference type="EMBL" id="OYR89147.1"/>
    </source>
</evidence>
<reference evidence="8 9" key="3">
    <citation type="submission" date="2017-09" db="EMBL/GenBank/DDBJ databases">
        <title>Tripartite evolution among Lactobacillus johnsonii, Lactobacillus taiwanensis, Lactobacillus reuteri and their rodent host.</title>
        <authorList>
            <person name="Wang T."/>
            <person name="Knowles S."/>
            <person name="Cheng C."/>
        </authorList>
    </citation>
    <scope>NUCLEOTIDE SEQUENCE [LARGE SCALE GENOMIC DNA]</scope>
    <source>
        <strain evidence="7 8">609q</strain>
        <strain evidence="6 9">609u</strain>
    </source>
</reference>
<dbReference type="InterPro" id="IPR022237">
    <property type="entry name" value="PsiD-like"/>
</dbReference>
<reference evidence="6" key="2">
    <citation type="submission" date="2017-05" db="EMBL/GenBank/DDBJ databases">
        <authorList>
            <person name="Lin X.B."/>
            <person name="Stothard P."/>
            <person name="Tasseva G."/>
            <person name="Walter J."/>
        </authorList>
    </citation>
    <scope>NUCLEOTIDE SEQUENCE</scope>
    <source>
        <strain evidence="6">609u</strain>
    </source>
</reference>
<dbReference type="EMBL" id="NGNX01000001">
    <property type="protein sequence ID" value="OYR93469.1"/>
    <property type="molecule type" value="Genomic_DNA"/>
</dbReference>
<dbReference type="PANTHER" id="PTHR10067">
    <property type="entry name" value="PHOSPHATIDYLSERINE DECARBOXYLASE"/>
    <property type="match status" value="1"/>
</dbReference>
<evidence type="ECO:0000313" key="9">
    <source>
        <dbReference type="Proteomes" id="UP000216316"/>
    </source>
</evidence>
<evidence type="ECO:0000256" key="2">
    <source>
        <dbReference type="ARBA" id="ARBA00023145"/>
    </source>
</evidence>
<proteinExistence type="predicted"/>
<dbReference type="InterPro" id="IPR003817">
    <property type="entry name" value="PS_Dcarbxylase"/>
</dbReference>
<sequence length="428" mass="48721">MKKNIQYNVGQWLPSDQEFYNKWLKKVLKEAESEENQKLLPPVQALKNLIESDRYLYNITQMMFDEIPEKYVDTPMGTPQVRNYRQMLLMLNRIIQRAPEFNTTGLVGTPINAILDYPMATKAGYVFFMNPKINEKLRDILNYWGKYLQTPASTYVLNTSKNGWLSDYALNEMSKVADGDNFTTIFKCKSNDREKHLGFTSWDNFFTRLFNPGIRPVQDPNDPDSIANACESAPFRIARDLPMKAKFWIKGQPYSLMDLLHNDPWTSKFEGGTLYQAFLSALSYHRWNSPVSGTIVKAYNLPGSYYSESLYQGFANERGADPVAANDSQAFLTATATRAVIFIKADNPKIGLMCFVAVGMSEVSSDEITVRVGQHVNKGDQLGMFHFGGSTHVLLFRPETQVEFNLHDQEPGLGSSNIKVREEIARVK</sequence>
<accession>A0A256LJ36</accession>
<keyword evidence="1" id="KW-0210">Decarboxylase</keyword>
<dbReference type="EMBL" id="NGNV01000001">
    <property type="protein sequence ID" value="OYR89147.1"/>
    <property type="molecule type" value="Genomic_DNA"/>
</dbReference>
<gene>
    <name evidence="6" type="ORF">CBF53_00360</name>
    <name evidence="7" type="ORF">CBF70_00365</name>
</gene>
<dbReference type="RefSeq" id="WP_094496020.1">
    <property type="nucleotide sequence ID" value="NZ_NGNV01000001.1"/>
</dbReference>
<name>A0A256LJ36_9LACO</name>
<dbReference type="GO" id="GO:0004609">
    <property type="term" value="F:phosphatidylserine decarboxylase activity"/>
    <property type="evidence" value="ECO:0007669"/>
    <property type="project" value="InterPro"/>
</dbReference>
<comment type="caution">
    <text evidence="7">The sequence shown here is derived from an EMBL/GenBank/DDBJ whole genome shotgun (WGS) entry which is preliminary data.</text>
</comment>
<keyword evidence="4" id="KW-0670">Pyruvate</keyword>